<dbReference type="GO" id="GO:0000287">
    <property type="term" value="F:magnesium ion binding"/>
    <property type="evidence" value="ECO:0007669"/>
    <property type="project" value="UniProtKB-UniRule"/>
</dbReference>
<dbReference type="KEGG" id="bmet:BMMGA3_16635"/>
<comment type="pathway">
    <text evidence="8 10">Purine metabolism; AMP biosynthesis via de novo pathway; AMP from IMP: step 1/2.</text>
</comment>
<evidence type="ECO:0000256" key="1">
    <source>
        <dbReference type="ARBA" id="ARBA00011738"/>
    </source>
</evidence>
<feature type="binding site" description="in other chain" evidence="8">
    <location>
        <position position="233"/>
    </location>
    <ligand>
        <name>IMP</name>
        <dbReference type="ChEBI" id="CHEBI:58053"/>
        <note>ligand shared between dimeric partners</note>
    </ligand>
</feature>
<feature type="active site" description="Proton acceptor" evidence="8">
    <location>
        <position position="23"/>
    </location>
</feature>
<evidence type="ECO:0000256" key="8">
    <source>
        <dbReference type="HAMAP-Rule" id="MF_00011"/>
    </source>
</evidence>
<dbReference type="AlphaFoldDB" id="A0A068LV61"/>
<dbReference type="GO" id="GO:0046040">
    <property type="term" value="P:IMP metabolic process"/>
    <property type="evidence" value="ECO:0007669"/>
    <property type="project" value="TreeGrafter"/>
</dbReference>
<dbReference type="NCBIfam" id="TIGR00184">
    <property type="entry name" value="purA"/>
    <property type="match status" value="1"/>
</dbReference>
<dbReference type="GO" id="GO:0005525">
    <property type="term" value="F:GTP binding"/>
    <property type="evidence" value="ECO:0007669"/>
    <property type="project" value="UniProtKB-UniRule"/>
</dbReference>
<keyword evidence="8" id="KW-0963">Cytoplasm</keyword>
<feature type="binding site" description="in other chain" evidence="8">
    <location>
        <position position="248"/>
    </location>
    <ligand>
        <name>IMP</name>
        <dbReference type="ChEBI" id="CHEBI:58053"/>
        <note>ligand shared between dimeric partners</note>
    </ligand>
</feature>
<keyword evidence="5 8" id="KW-0658">Purine biosynthesis</keyword>
<dbReference type="GO" id="GO:0005737">
    <property type="term" value="C:cytoplasm"/>
    <property type="evidence" value="ECO:0007669"/>
    <property type="project" value="UniProtKB-SubCell"/>
</dbReference>
<dbReference type="Gene3D" id="3.90.170.10">
    <property type="entry name" value="Adenylosuccinate Synthetase, subunit A, domain 3"/>
    <property type="match status" value="1"/>
</dbReference>
<feature type="binding site" evidence="8">
    <location>
        <position position="50"/>
    </location>
    <ligand>
        <name>Mg(2+)</name>
        <dbReference type="ChEBI" id="CHEBI:18420"/>
    </ligand>
</feature>
<comment type="subcellular location">
    <subcellularLocation>
        <location evidence="8">Cytoplasm</location>
    </subcellularLocation>
</comment>
<sequence length="440" mass="48886">MLVNLGGVFLMSSVVVVGTQWGDEGKGKITDFLSENAEVIARYQGGNNAGHTIRFNGETYKLHLIPSGIFYKDKICVIGNGMVVDPKALVNELAYLHERGVSTDNLRISNRAHVILPYHLKLDEVEEERKGANKIGTTKKGIGPAYMDKAARIGIRIADLLDREVFEEKLSRNLEEKNRLLERFYETKGFTIEEILDEYFEYGQQIKKYVCDTSVVLNDALDQGRRVLFEGAQGVMLDIDQGTYPFVTSSNPVAGGVTIGSGVGPTKITHVVGVSKAYTTRVGDGPFPTELNNEIGDRIREVGREYGTTTGRPRRVGWFDSVVVRHARRVSGITDLSLNSIDVLTGIETLKICVAYRYKGEIIEEFPASLKVLSECEPVYEELPGWTEDITGCKSLDELPANARHYLERVAQLTGIPLSIFSVGPDRSQTNVLHNPWRQS</sequence>
<comment type="catalytic activity">
    <reaction evidence="8 10">
        <text>IMP + L-aspartate + GTP = N(6)-(1,2-dicarboxyethyl)-AMP + GDP + phosphate + 2 H(+)</text>
        <dbReference type="Rhea" id="RHEA:15753"/>
        <dbReference type="ChEBI" id="CHEBI:15378"/>
        <dbReference type="ChEBI" id="CHEBI:29991"/>
        <dbReference type="ChEBI" id="CHEBI:37565"/>
        <dbReference type="ChEBI" id="CHEBI:43474"/>
        <dbReference type="ChEBI" id="CHEBI:57567"/>
        <dbReference type="ChEBI" id="CHEBI:58053"/>
        <dbReference type="ChEBI" id="CHEBI:58189"/>
        <dbReference type="EC" id="6.3.4.4"/>
    </reaction>
</comment>
<keyword evidence="6 8" id="KW-0460">Magnesium</keyword>
<proteinExistence type="inferred from homology"/>
<dbReference type="STRING" id="796606.BMMGA3_16635"/>
<dbReference type="InterPro" id="IPR042110">
    <property type="entry name" value="Adenylosuccinate_synth_dom2"/>
</dbReference>
<feature type="binding site" evidence="8">
    <location>
        <begin position="422"/>
        <end position="424"/>
    </location>
    <ligand>
        <name>GTP</name>
        <dbReference type="ChEBI" id="CHEBI:37565"/>
    </ligand>
</feature>
<evidence type="ECO:0000256" key="10">
    <source>
        <dbReference type="RuleBase" id="RU000520"/>
    </source>
</evidence>
<dbReference type="InterPro" id="IPR027417">
    <property type="entry name" value="P-loop_NTPase"/>
</dbReference>
<gene>
    <name evidence="8 11" type="primary">purA</name>
    <name evidence="11" type="ORF">BMMGA3_16635</name>
</gene>
<comment type="similarity">
    <text evidence="8 10">Belongs to the adenylosuccinate synthetase family.</text>
</comment>
<dbReference type="InterPro" id="IPR018220">
    <property type="entry name" value="Adenylosuccin_syn_GTP-bd"/>
</dbReference>
<evidence type="ECO:0000256" key="7">
    <source>
        <dbReference type="ARBA" id="ARBA00023134"/>
    </source>
</evidence>
<feature type="binding site" evidence="8">
    <location>
        <position position="23"/>
    </location>
    <ligand>
        <name>Mg(2+)</name>
        <dbReference type="ChEBI" id="CHEBI:18420"/>
    </ligand>
</feature>
<feature type="binding site" evidence="8">
    <location>
        <begin position="22"/>
        <end position="28"/>
    </location>
    <ligand>
        <name>GTP</name>
        <dbReference type="ChEBI" id="CHEBI:37565"/>
    </ligand>
</feature>
<keyword evidence="4 8" id="KW-0547">Nucleotide-binding</keyword>
<dbReference type="UniPathway" id="UPA00075">
    <property type="reaction ID" value="UER00335"/>
</dbReference>
<feature type="binding site" description="in other chain" evidence="8">
    <location>
        <begin position="23"/>
        <end position="26"/>
    </location>
    <ligand>
        <name>IMP</name>
        <dbReference type="ChEBI" id="CHEBI:58053"/>
        <note>ligand shared between dimeric partners</note>
    </ligand>
</feature>
<dbReference type="SUPFAM" id="SSF52540">
    <property type="entry name" value="P-loop containing nucleoside triphosphate hydrolases"/>
    <property type="match status" value="1"/>
</dbReference>
<feature type="binding site" evidence="8">
    <location>
        <begin position="308"/>
        <end position="314"/>
    </location>
    <ligand>
        <name>substrate</name>
    </ligand>
</feature>
<dbReference type="FunFam" id="3.90.170.10:FF:000001">
    <property type="entry name" value="Adenylosuccinate synthetase"/>
    <property type="match status" value="1"/>
</dbReference>
<evidence type="ECO:0000256" key="2">
    <source>
        <dbReference type="ARBA" id="ARBA00022598"/>
    </source>
</evidence>
<dbReference type="EMBL" id="CP007739">
    <property type="protein sequence ID" value="AIE61676.1"/>
    <property type="molecule type" value="Genomic_DNA"/>
</dbReference>
<feature type="binding site" description="in other chain" evidence="8">
    <location>
        <position position="138"/>
    </location>
    <ligand>
        <name>IMP</name>
        <dbReference type="ChEBI" id="CHEBI:58053"/>
        <note>ligand shared between dimeric partners</note>
    </ligand>
</feature>
<dbReference type="PROSITE" id="PS01266">
    <property type="entry name" value="ADENYLOSUCCIN_SYN_1"/>
    <property type="match status" value="1"/>
</dbReference>
<dbReference type="HAMAP" id="MF_00011">
    <property type="entry name" value="Adenylosucc_synth"/>
    <property type="match status" value="1"/>
</dbReference>
<dbReference type="InterPro" id="IPR033128">
    <property type="entry name" value="Adenylosuccin_syn_Lys_AS"/>
</dbReference>
<evidence type="ECO:0000313" key="11">
    <source>
        <dbReference type="EMBL" id="AIE61676.1"/>
    </source>
</evidence>
<evidence type="ECO:0000256" key="5">
    <source>
        <dbReference type="ARBA" id="ARBA00022755"/>
    </source>
</evidence>
<feature type="active site" description="Proton donor" evidence="8">
    <location>
        <position position="51"/>
    </location>
</feature>
<accession>A0A068LV61</accession>
<feature type="binding site" evidence="8">
    <location>
        <position position="314"/>
    </location>
    <ligand>
        <name>GTP</name>
        <dbReference type="ChEBI" id="CHEBI:37565"/>
    </ligand>
</feature>
<keyword evidence="12" id="KW-1185">Reference proteome</keyword>
<name>A0A068LV61_BACMM</name>
<dbReference type="CDD" id="cd03108">
    <property type="entry name" value="AdSS"/>
    <property type="match status" value="1"/>
</dbReference>
<dbReference type="FunFam" id="1.10.300.10:FF:000001">
    <property type="entry name" value="Adenylosuccinate synthetase"/>
    <property type="match status" value="1"/>
</dbReference>
<dbReference type="eggNOG" id="COG0104">
    <property type="taxonomic scope" value="Bacteria"/>
</dbReference>
<keyword evidence="3 8" id="KW-0479">Metal-binding</keyword>
<dbReference type="Proteomes" id="UP000027602">
    <property type="component" value="Chromosome"/>
</dbReference>
<evidence type="ECO:0000256" key="9">
    <source>
        <dbReference type="PROSITE-ProRule" id="PRU10134"/>
    </source>
</evidence>
<organism evidence="11 12">
    <name type="scientific">Bacillus methanolicus (strain MGA3 / ATCC 53907)</name>
    <dbReference type="NCBI Taxonomy" id="796606"/>
    <lineage>
        <taxon>Bacteria</taxon>
        <taxon>Bacillati</taxon>
        <taxon>Bacillota</taxon>
        <taxon>Bacilli</taxon>
        <taxon>Bacillales</taxon>
        <taxon>Bacillaceae</taxon>
        <taxon>Bacillus</taxon>
    </lineage>
</organism>
<dbReference type="SMART" id="SM00788">
    <property type="entry name" value="Adenylsucc_synt"/>
    <property type="match status" value="1"/>
</dbReference>
<dbReference type="GO" id="GO:0044208">
    <property type="term" value="P:'de novo' AMP biosynthetic process"/>
    <property type="evidence" value="ECO:0007669"/>
    <property type="project" value="UniProtKB-UniRule"/>
</dbReference>
<keyword evidence="7 8" id="KW-0342">GTP-binding</keyword>
<dbReference type="PANTHER" id="PTHR11846:SF0">
    <property type="entry name" value="ADENYLOSUCCINATE SYNTHETASE"/>
    <property type="match status" value="1"/>
</dbReference>
<evidence type="ECO:0000256" key="3">
    <source>
        <dbReference type="ARBA" id="ARBA00022723"/>
    </source>
</evidence>
<evidence type="ECO:0000256" key="6">
    <source>
        <dbReference type="ARBA" id="ARBA00022842"/>
    </source>
</evidence>
<feature type="binding site" evidence="8">
    <location>
        <begin position="50"/>
        <end position="52"/>
    </location>
    <ligand>
        <name>GTP</name>
        <dbReference type="ChEBI" id="CHEBI:37565"/>
    </ligand>
</feature>
<dbReference type="PROSITE" id="PS00513">
    <property type="entry name" value="ADENYLOSUCCIN_SYN_2"/>
    <property type="match status" value="1"/>
</dbReference>
<comment type="cofactor">
    <cofactor evidence="8">
        <name>Mg(2+)</name>
        <dbReference type="ChEBI" id="CHEBI:18420"/>
    </cofactor>
    <text evidence="8">Binds 1 Mg(2+) ion per subunit.</text>
</comment>
<feature type="binding site" description="in other chain" evidence="8">
    <location>
        <begin position="48"/>
        <end position="51"/>
    </location>
    <ligand>
        <name>IMP</name>
        <dbReference type="ChEBI" id="CHEBI:58053"/>
        <note>ligand shared between dimeric partners</note>
    </ligand>
</feature>
<dbReference type="InterPro" id="IPR001114">
    <property type="entry name" value="Adenylosuccinate_synthetase"/>
</dbReference>
<evidence type="ECO:0000313" key="12">
    <source>
        <dbReference type="Proteomes" id="UP000027602"/>
    </source>
</evidence>
<keyword evidence="2 8" id="KW-0436">Ligase</keyword>
<comment type="subunit">
    <text evidence="1 8">Homodimer.</text>
</comment>
<dbReference type="PANTHER" id="PTHR11846">
    <property type="entry name" value="ADENYLOSUCCINATE SYNTHETASE"/>
    <property type="match status" value="1"/>
</dbReference>
<dbReference type="NCBIfam" id="NF002223">
    <property type="entry name" value="PRK01117.1"/>
    <property type="match status" value="1"/>
</dbReference>
<comment type="function">
    <text evidence="8">Plays an important role in the de novo pathway of purine nucleotide biosynthesis. Catalyzes the first committed step in the biosynthesis of AMP from IMP.</text>
</comment>
<dbReference type="Gene3D" id="3.40.440.10">
    <property type="entry name" value="Adenylosuccinate Synthetase, subunit A, domain 1"/>
    <property type="match status" value="1"/>
</dbReference>
<dbReference type="GO" id="GO:0004019">
    <property type="term" value="F:adenylosuccinate synthase activity"/>
    <property type="evidence" value="ECO:0007669"/>
    <property type="project" value="UniProtKB-UniRule"/>
</dbReference>
<dbReference type="InterPro" id="IPR042111">
    <property type="entry name" value="Adenylosuccinate_synth_dom3"/>
</dbReference>
<feature type="binding site" evidence="8">
    <location>
        <position position="152"/>
    </location>
    <ligand>
        <name>IMP</name>
        <dbReference type="ChEBI" id="CHEBI:58053"/>
        <note>ligand shared between dimeric partners</note>
    </ligand>
</feature>
<dbReference type="InterPro" id="IPR042109">
    <property type="entry name" value="Adenylosuccinate_synth_dom1"/>
</dbReference>
<feature type="binding site" description="in other chain" evidence="8">
    <location>
        <position position="312"/>
    </location>
    <ligand>
        <name>IMP</name>
        <dbReference type="ChEBI" id="CHEBI:58053"/>
        <note>ligand shared between dimeric partners</note>
    </ligand>
</feature>
<feature type="active site" evidence="9">
    <location>
        <position position="149"/>
    </location>
</feature>
<dbReference type="Gene3D" id="1.10.300.10">
    <property type="entry name" value="Adenylosuccinate Synthetase, subunit A, domain 2"/>
    <property type="match status" value="1"/>
</dbReference>
<dbReference type="EC" id="6.3.4.4" evidence="8 10"/>
<protein>
    <recommendedName>
        <fullName evidence="8 10">Adenylosuccinate synthetase</fullName>
        <shortName evidence="8">AMPSase</shortName>
        <shortName evidence="8">AdSS</shortName>
        <ecNumber evidence="8 10">6.3.4.4</ecNumber>
    </recommendedName>
    <alternativeName>
        <fullName evidence="8">IMP--aspartate ligase</fullName>
    </alternativeName>
</protein>
<dbReference type="HOGENOM" id="CLU_029848_0_0_9"/>
<feature type="binding site" evidence="8">
    <location>
        <begin position="340"/>
        <end position="342"/>
    </location>
    <ligand>
        <name>GTP</name>
        <dbReference type="ChEBI" id="CHEBI:37565"/>
    </ligand>
</feature>
<reference evidence="11 12" key="1">
    <citation type="journal article" date="2015" name="BMC Genomics">
        <title>Transcriptome analysis of thermophilic methylotrophic Bacillus methanolicus MGA3 using RNA-sequencing provides detailed insights into its previously uncharted transcriptional landscape.</title>
        <authorList>
            <person name="Irla M."/>
            <person name="Neshat A."/>
            <person name="Brautaset T."/>
            <person name="Ruckert C."/>
            <person name="Kalinowski J."/>
            <person name="Wendisch V.F."/>
        </authorList>
    </citation>
    <scope>NUCLEOTIDE SEQUENCE [LARGE SCALE GENOMIC DNA]</scope>
    <source>
        <strain evidence="12">MGA3 / ATCC 53907</strain>
    </source>
</reference>
<evidence type="ECO:0000256" key="4">
    <source>
        <dbReference type="ARBA" id="ARBA00022741"/>
    </source>
</evidence>
<dbReference type="Pfam" id="PF00709">
    <property type="entry name" value="Adenylsucc_synt"/>
    <property type="match status" value="1"/>
</dbReference>